<feature type="binding site" evidence="6">
    <location>
        <position position="54"/>
    </location>
    <ligand>
        <name>S-adenosyl-L-methionine</name>
        <dbReference type="ChEBI" id="CHEBI:59789"/>
    </ligand>
</feature>
<feature type="binding site" evidence="6">
    <location>
        <position position="111"/>
    </location>
    <ligand>
        <name>S-adenosyl-L-methionine</name>
        <dbReference type="ChEBI" id="CHEBI:59789"/>
    </ligand>
</feature>
<keyword evidence="5 6" id="KW-0949">S-adenosyl-L-methionine</keyword>
<comment type="catalytic activity">
    <reaction evidence="6">
        <text>cytidine(1402) in 16S rRNA + S-adenosyl-L-methionine = N(4)-methylcytidine(1402) in 16S rRNA + S-adenosyl-L-homocysteine + H(+)</text>
        <dbReference type="Rhea" id="RHEA:42928"/>
        <dbReference type="Rhea" id="RHEA-COMP:10286"/>
        <dbReference type="Rhea" id="RHEA-COMP:10287"/>
        <dbReference type="ChEBI" id="CHEBI:15378"/>
        <dbReference type="ChEBI" id="CHEBI:57856"/>
        <dbReference type="ChEBI" id="CHEBI:59789"/>
        <dbReference type="ChEBI" id="CHEBI:74506"/>
        <dbReference type="ChEBI" id="CHEBI:82748"/>
        <dbReference type="EC" id="2.1.1.199"/>
    </reaction>
</comment>
<dbReference type="NCBIfam" id="TIGR00006">
    <property type="entry name" value="16S rRNA (cytosine(1402)-N(4))-methyltransferase RsmH"/>
    <property type="match status" value="1"/>
</dbReference>
<dbReference type="Gene3D" id="1.10.150.170">
    <property type="entry name" value="Putative methyltransferase TM0872, insert domain"/>
    <property type="match status" value="1"/>
</dbReference>
<dbReference type="PANTHER" id="PTHR11265">
    <property type="entry name" value="S-ADENOSYL-METHYLTRANSFERASE MRAW"/>
    <property type="match status" value="1"/>
</dbReference>
<sequence>MTEFNHVTVLLDEAVEQLAIKPDGVYVDCTLGGGGHTGLILKHLSSRGRLFSFDQDQTAIDYNNSRFEKELSSGKLTFIKSNFRNLTACLAEHGIHKVDGILYDLGVSSPQFDVGARGFSYQHDAILDMRMDQSRTLTAKVIVNEWSFQELERIFVRYGEEKFARSIARRIEASRKIAPIETTGQLVELIKAGIPAKARRKGGHPAKKVFQAIRIAVNDELGALEESLEQAFDLLALDGRISVITFQSLEDRLVKTMFKERATLPELPPGLPVIPAEMRPDFEIVTKKPILPSQAELEANHRAHSAKLRAIKRIDK</sequence>
<keyword evidence="3 6" id="KW-0489">Methyltransferase</keyword>
<dbReference type="EMBL" id="JBCLUF010000009">
    <property type="protein sequence ID" value="MEY8661996.1"/>
    <property type="molecule type" value="Genomic_DNA"/>
</dbReference>
<evidence type="ECO:0000313" key="8">
    <source>
        <dbReference type="Proteomes" id="UP001565236"/>
    </source>
</evidence>
<evidence type="ECO:0000313" key="7">
    <source>
        <dbReference type="EMBL" id="MEY8661996.1"/>
    </source>
</evidence>
<comment type="function">
    <text evidence="6">Specifically methylates the N4 position of cytidine in position 1402 (C1402) of 16S rRNA.</text>
</comment>
<evidence type="ECO:0000256" key="6">
    <source>
        <dbReference type="HAMAP-Rule" id="MF_01007"/>
    </source>
</evidence>
<feature type="binding site" evidence="6">
    <location>
        <position position="104"/>
    </location>
    <ligand>
        <name>S-adenosyl-L-methionine</name>
        <dbReference type="ChEBI" id="CHEBI:59789"/>
    </ligand>
</feature>
<evidence type="ECO:0000256" key="4">
    <source>
        <dbReference type="ARBA" id="ARBA00022679"/>
    </source>
</evidence>
<dbReference type="SUPFAM" id="SSF81799">
    <property type="entry name" value="Putative methyltransferase TM0872, insert domain"/>
    <property type="match status" value="1"/>
</dbReference>
<proteinExistence type="inferred from homology"/>
<dbReference type="Pfam" id="PF01795">
    <property type="entry name" value="Methyltransf_5"/>
    <property type="match status" value="1"/>
</dbReference>
<dbReference type="GO" id="GO:0008168">
    <property type="term" value="F:methyltransferase activity"/>
    <property type="evidence" value="ECO:0007669"/>
    <property type="project" value="UniProtKB-KW"/>
</dbReference>
<dbReference type="GO" id="GO:0032259">
    <property type="term" value="P:methylation"/>
    <property type="evidence" value="ECO:0007669"/>
    <property type="project" value="UniProtKB-KW"/>
</dbReference>
<dbReference type="SUPFAM" id="SSF53335">
    <property type="entry name" value="S-adenosyl-L-methionine-dependent methyltransferases"/>
    <property type="match status" value="1"/>
</dbReference>
<protein>
    <recommendedName>
        <fullName evidence="6">Ribosomal RNA small subunit methyltransferase H</fullName>
        <ecNumber evidence="6">2.1.1.199</ecNumber>
    </recommendedName>
    <alternativeName>
        <fullName evidence="6">16S rRNA m(4)C1402 methyltransferase</fullName>
    </alternativeName>
    <alternativeName>
        <fullName evidence="6">rRNA (cytosine-N(4)-)-methyltransferase RsmH</fullName>
    </alternativeName>
</protein>
<feature type="binding site" evidence="6">
    <location>
        <begin position="34"/>
        <end position="36"/>
    </location>
    <ligand>
        <name>S-adenosyl-L-methionine</name>
        <dbReference type="ChEBI" id="CHEBI:59789"/>
    </ligand>
</feature>
<comment type="subcellular location">
    <subcellularLocation>
        <location evidence="6">Cytoplasm</location>
    </subcellularLocation>
</comment>
<comment type="similarity">
    <text evidence="1 6">Belongs to the methyltransferase superfamily. RsmH family.</text>
</comment>
<dbReference type="EC" id="2.1.1.199" evidence="6"/>
<keyword evidence="4 6" id="KW-0808">Transferase</keyword>
<keyword evidence="2 6" id="KW-0698">rRNA processing</keyword>
<reference evidence="7 8" key="1">
    <citation type="submission" date="2024-03" db="EMBL/GenBank/DDBJ databases">
        <title>Mouse gut bacterial collection (mGBC) of GemPharmatech.</title>
        <authorList>
            <person name="He Y."/>
            <person name="Dong L."/>
            <person name="Wu D."/>
            <person name="Gao X."/>
            <person name="Lin Z."/>
        </authorList>
    </citation>
    <scope>NUCLEOTIDE SEQUENCE [LARGE SCALE GENOMIC DNA]</scope>
    <source>
        <strain evidence="7 8">15-30</strain>
    </source>
</reference>
<dbReference type="RefSeq" id="WP_369941255.1">
    <property type="nucleotide sequence ID" value="NZ_JBCLUF010000009.1"/>
</dbReference>
<keyword evidence="8" id="KW-1185">Reference proteome</keyword>
<dbReference type="PIRSF" id="PIRSF004486">
    <property type="entry name" value="MraW"/>
    <property type="match status" value="1"/>
</dbReference>
<evidence type="ECO:0000256" key="1">
    <source>
        <dbReference type="ARBA" id="ARBA00010396"/>
    </source>
</evidence>
<organism evidence="7 8">
    <name type="scientific">Ligilactobacillus faecis</name>
    <dbReference type="NCBI Taxonomy" id="762833"/>
    <lineage>
        <taxon>Bacteria</taxon>
        <taxon>Bacillati</taxon>
        <taxon>Bacillota</taxon>
        <taxon>Bacilli</taxon>
        <taxon>Lactobacillales</taxon>
        <taxon>Lactobacillaceae</taxon>
        <taxon>Ligilactobacillus</taxon>
    </lineage>
</organism>
<keyword evidence="6" id="KW-0963">Cytoplasm</keyword>
<evidence type="ECO:0000256" key="3">
    <source>
        <dbReference type="ARBA" id="ARBA00022603"/>
    </source>
</evidence>
<evidence type="ECO:0000256" key="5">
    <source>
        <dbReference type="ARBA" id="ARBA00022691"/>
    </source>
</evidence>
<dbReference type="Proteomes" id="UP001565236">
    <property type="component" value="Unassembled WGS sequence"/>
</dbReference>
<dbReference type="InterPro" id="IPR029063">
    <property type="entry name" value="SAM-dependent_MTases_sf"/>
</dbReference>
<gene>
    <name evidence="6 7" type="primary">rsmH</name>
    <name evidence="7" type="ORF">AALT52_03700</name>
</gene>
<evidence type="ECO:0000256" key="2">
    <source>
        <dbReference type="ARBA" id="ARBA00022552"/>
    </source>
</evidence>
<dbReference type="HAMAP" id="MF_01007">
    <property type="entry name" value="16SrRNA_methyltr_H"/>
    <property type="match status" value="1"/>
</dbReference>
<accession>A0ABV4DRF3</accession>
<dbReference type="InterPro" id="IPR023397">
    <property type="entry name" value="SAM-dep_MeTrfase_MraW_recog"/>
</dbReference>
<dbReference type="PANTHER" id="PTHR11265:SF0">
    <property type="entry name" value="12S RRNA N4-METHYLCYTIDINE METHYLTRANSFERASE"/>
    <property type="match status" value="1"/>
</dbReference>
<dbReference type="InterPro" id="IPR002903">
    <property type="entry name" value="RsmH"/>
</dbReference>
<name>A0ABV4DRF3_9LACO</name>
<comment type="caution">
    <text evidence="7">The sequence shown here is derived from an EMBL/GenBank/DDBJ whole genome shotgun (WGS) entry which is preliminary data.</text>
</comment>
<feature type="binding site" evidence="6">
    <location>
        <position position="83"/>
    </location>
    <ligand>
        <name>S-adenosyl-L-methionine</name>
        <dbReference type="ChEBI" id="CHEBI:59789"/>
    </ligand>
</feature>
<dbReference type="Gene3D" id="3.40.50.150">
    <property type="entry name" value="Vaccinia Virus protein VP39"/>
    <property type="match status" value="1"/>
</dbReference>